<name>A0AC58SUD3_TOBAC</name>
<organism evidence="1 2">
    <name type="scientific">Nicotiana tabacum</name>
    <name type="common">Common tobacco</name>
    <dbReference type="NCBI Taxonomy" id="4097"/>
    <lineage>
        <taxon>Eukaryota</taxon>
        <taxon>Viridiplantae</taxon>
        <taxon>Streptophyta</taxon>
        <taxon>Embryophyta</taxon>
        <taxon>Tracheophyta</taxon>
        <taxon>Spermatophyta</taxon>
        <taxon>Magnoliopsida</taxon>
        <taxon>eudicotyledons</taxon>
        <taxon>Gunneridae</taxon>
        <taxon>Pentapetalae</taxon>
        <taxon>asterids</taxon>
        <taxon>lamiids</taxon>
        <taxon>Solanales</taxon>
        <taxon>Solanaceae</taxon>
        <taxon>Nicotianoideae</taxon>
        <taxon>Nicotianeae</taxon>
        <taxon>Nicotiana</taxon>
    </lineage>
</organism>
<reference evidence="1" key="1">
    <citation type="journal article" date="2014" name="Nat. Commun.">
        <title>The tobacco genome sequence and its comparison with those of tomato and potato.</title>
        <authorList>
            <person name="Sierro N."/>
            <person name="Battey J.N."/>
            <person name="Ouadi S."/>
            <person name="Bakaher N."/>
            <person name="Bovet L."/>
            <person name="Willig A."/>
            <person name="Goepfert S."/>
            <person name="Peitsch M.C."/>
            <person name="Ivanov N.V."/>
        </authorList>
    </citation>
    <scope>NUCLEOTIDE SEQUENCE [LARGE SCALE GENOMIC DNA]</scope>
</reference>
<accession>A0AC58SUD3</accession>
<evidence type="ECO:0000313" key="1">
    <source>
        <dbReference type="Proteomes" id="UP000790787"/>
    </source>
</evidence>
<protein>
    <submittedName>
        <fullName evidence="2">CASP-like protein PIMP1</fullName>
    </submittedName>
</protein>
<reference evidence="2" key="2">
    <citation type="submission" date="2025-08" db="UniProtKB">
        <authorList>
            <consortium name="RefSeq"/>
        </authorList>
    </citation>
    <scope>IDENTIFICATION</scope>
    <source>
        <tissue evidence="2">Leaf</tissue>
    </source>
</reference>
<evidence type="ECO:0000313" key="2">
    <source>
        <dbReference type="RefSeq" id="XP_075088585.1"/>
    </source>
</evidence>
<sequence length="186" mass="20926">MGYDRKTLRLGKKMSNYNFDEKLSSSSNKLPLITLGARVITLVYLLVSWAVLQTSAVTLKDGDKLNYDHYRSYSYTLFVVIAGVAYSVLLIPFAIYFLITKKRLISHKLFRLIEFYCDKIILCLLATGAAAMLGATMDLLRIRYENDNSKKHDFLNLMFIPAAFLLAGFVGSGISSVLSSFSLHKV</sequence>
<dbReference type="Proteomes" id="UP000790787">
    <property type="component" value="Chromosome 16"/>
</dbReference>
<gene>
    <name evidence="2" type="primary">LOC142170586</name>
</gene>
<proteinExistence type="predicted"/>
<dbReference type="RefSeq" id="XP_075088585.1">
    <property type="nucleotide sequence ID" value="XM_075232484.1"/>
</dbReference>
<keyword evidence="1" id="KW-1185">Reference proteome</keyword>